<accession>A0AAT9FHA0</accession>
<evidence type="ECO:0000313" key="1">
    <source>
        <dbReference type="EMBL" id="BDS05366.1"/>
    </source>
</evidence>
<protein>
    <recommendedName>
        <fullName evidence="2">AMIN domain-containing protein</fullName>
    </recommendedName>
</protein>
<reference evidence="1" key="1">
    <citation type="submission" date="2024-07" db="EMBL/GenBank/DDBJ databases">
        <title>Complete genome sequence of Verrucomicrobiaceae bacterium NT6N.</title>
        <authorList>
            <person name="Huang C."/>
            <person name="Takami H."/>
            <person name="Hamasaki K."/>
        </authorList>
    </citation>
    <scope>NUCLEOTIDE SEQUENCE</scope>
    <source>
        <strain evidence="1">NT6N</strain>
    </source>
</reference>
<dbReference type="KEGG" id="osu:NT6N_04060"/>
<organism evidence="1">
    <name type="scientific">Oceaniferula spumae</name>
    <dbReference type="NCBI Taxonomy" id="2979115"/>
    <lineage>
        <taxon>Bacteria</taxon>
        <taxon>Pseudomonadati</taxon>
        <taxon>Verrucomicrobiota</taxon>
        <taxon>Verrucomicrobiia</taxon>
        <taxon>Verrucomicrobiales</taxon>
        <taxon>Verrucomicrobiaceae</taxon>
        <taxon>Oceaniferula</taxon>
    </lineage>
</organism>
<name>A0AAT9FHA0_9BACT</name>
<dbReference type="EMBL" id="AP026866">
    <property type="protein sequence ID" value="BDS05366.1"/>
    <property type="molecule type" value="Genomic_DNA"/>
</dbReference>
<proteinExistence type="predicted"/>
<gene>
    <name evidence="1" type="ORF">NT6N_04060</name>
</gene>
<evidence type="ECO:0008006" key="2">
    <source>
        <dbReference type="Google" id="ProtNLM"/>
    </source>
</evidence>
<sequence length="192" mass="21079">MVMLPNNHNVAEQGASSDAIPFVVRGTCRAKDINGANLFYTARLSSTLDKNKKPMKTAILILMFALPIAIFAADEKVEGETSVKVLANVKGDAVVFTIISPQYPHRTKIEDLWPTSDIEILHSARLVGPSLNVPVTRSTPQATFTIPKSMLKGLTLNLVLRTSARSEALTNKNRKERQINLEGLVNESRAKK</sequence>
<dbReference type="AlphaFoldDB" id="A0AAT9FHA0"/>